<dbReference type="GO" id="GO:0006355">
    <property type="term" value="P:regulation of DNA-templated transcription"/>
    <property type="evidence" value="ECO:0007669"/>
    <property type="project" value="InterPro"/>
</dbReference>
<name>K3WSV6_GLOUD</name>
<keyword evidence="6" id="KW-1185">Reference proteome</keyword>
<feature type="compositionally biased region" description="Polar residues" evidence="4">
    <location>
        <begin position="1"/>
        <end position="11"/>
    </location>
</feature>
<dbReference type="VEuPathDB" id="FungiDB:PYU1_G008034"/>
<comment type="subcellular location">
    <subcellularLocation>
        <location evidence="1">Nucleus</location>
    </subcellularLocation>
</comment>
<dbReference type="InterPro" id="IPR011989">
    <property type="entry name" value="ARM-like"/>
</dbReference>
<dbReference type="PANTHER" id="PTHR13213">
    <property type="entry name" value="MYB-BINDING PROTEIN 1A FAMILY MEMBER"/>
    <property type="match status" value="1"/>
</dbReference>
<reference evidence="6" key="1">
    <citation type="journal article" date="2010" name="Genome Biol.">
        <title>Genome sequence of the necrotrophic plant pathogen Pythium ultimum reveals original pathogenicity mechanisms and effector repertoire.</title>
        <authorList>
            <person name="Levesque C.A."/>
            <person name="Brouwer H."/>
            <person name="Cano L."/>
            <person name="Hamilton J.P."/>
            <person name="Holt C."/>
            <person name="Huitema E."/>
            <person name="Raffaele S."/>
            <person name="Robideau G.P."/>
            <person name="Thines M."/>
            <person name="Win J."/>
            <person name="Zerillo M.M."/>
            <person name="Beakes G.W."/>
            <person name="Boore J.L."/>
            <person name="Busam D."/>
            <person name="Dumas B."/>
            <person name="Ferriera S."/>
            <person name="Fuerstenberg S.I."/>
            <person name="Gachon C.M."/>
            <person name="Gaulin E."/>
            <person name="Govers F."/>
            <person name="Grenville-Briggs L."/>
            <person name="Horner N."/>
            <person name="Hostetler J."/>
            <person name="Jiang R.H."/>
            <person name="Johnson J."/>
            <person name="Krajaejun T."/>
            <person name="Lin H."/>
            <person name="Meijer H.J."/>
            <person name="Moore B."/>
            <person name="Morris P."/>
            <person name="Phuntmart V."/>
            <person name="Puiu D."/>
            <person name="Shetty J."/>
            <person name="Stajich J.E."/>
            <person name="Tripathy S."/>
            <person name="Wawra S."/>
            <person name="van West P."/>
            <person name="Whitty B.R."/>
            <person name="Coutinho P.M."/>
            <person name="Henrissat B."/>
            <person name="Martin F."/>
            <person name="Thomas P.D."/>
            <person name="Tyler B.M."/>
            <person name="De Vries R.P."/>
            <person name="Kamoun S."/>
            <person name="Yandell M."/>
            <person name="Tisserat N."/>
            <person name="Buell C.R."/>
        </authorList>
    </citation>
    <scope>NUCLEOTIDE SEQUENCE</scope>
    <source>
        <strain evidence="6">DAOM:BR144</strain>
    </source>
</reference>
<dbReference type="eggNOG" id="KOG1926">
    <property type="taxonomic scope" value="Eukaryota"/>
</dbReference>
<reference evidence="5" key="3">
    <citation type="submission" date="2015-02" db="UniProtKB">
        <authorList>
            <consortium name="EnsemblProtists"/>
        </authorList>
    </citation>
    <scope>IDENTIFICATION</scope>
    <source>
        <strain evidence="5">DAOM BR144</strain>
    </source>
</reference>
<feature type="compositionally biased region" description="Low complexity" evidence="4">
    <location>
        <begin position="23"/>
        <end position="77"/>
    </location>
</feature>
<reference evidence="6" key="2">
    <citation type="submission" date="2010-04" db="EMBL/GenBank/DDBJ databases">
        <authorList>
            <person name="Buell R."/>
            <person name="Hamilton J."/>
            <person name="Hostetler J."/>
        </authorList>
    </citation>
    <scope>NUCLEOTIDE SEQUENCE [LARGE SCALE GENOMIC DNA]</scope>
    <source>
        <strain evidence="6">DAOM:BR144</strain>
    </source>
</reference>
<evidence type="ECO:0000256" key="3">
    <source>
        <dbReference type="ARBA" id="ARBA00023242"/>
    </source>
</evidence>
<dbReference type="InterPro" id="IPR007015">
    <property type="entry name" value="DNA_pol_V/MYBBP1A"/>
</dbReference>
<feature type="region of interest" description="Disordered" evidence="4">
    <location>
        <begin position="547"/>
        <end position="579"/>
    </location>
</feature>
<dbReference type="SUPFAM" id="SSF48371">
    <property type="entry name" value="ARM repeat"/>
    <property type="match status" value="1"/>
</dbReference>
<feature type="compositionally biased region" description="Basic and acidic residues" evidence="4">
    <location>
        <begin position="564"/>
        <end position="579"/>
    </location>
</feature>
<dbReference type="HOGENOM" id="CLU_494848_0_0_1"/>
<dbReference type="GO" id="GO:0005730">
    <property type="term" value="C:nucleolus"/>
    <property type="evidence" value="ECO:0007669"/>
    <property type="project" value="InterPro"/>
</dbReference>
<accession>K3WSV6</accession>
<proteinExistence type="inferred from homology"/>
<evidence type="ECO:0000313" key="5">
    <source>
        <dbReference type="EnsemblProtists" id="PYU1_T008050"/>
    </source>
</evidence>
<sequence>MKSYTTLQASFTTRVTSDDATDRSSSSSMAKKQKTTEAAAKAAVVVKADAKKAAPPAKESNGVSPASPAAAAAKPAKPSAERNEFLKLFWNLAESDVAVRSSAAAQIIAHLQQKQSSEDATFEDDLQYTLKRLVRGLASSRDAARQGFSTALAGLLETFPSIKLQEVQDLLREAMEVHSSMKGMEQREHMFGRLFGLLAVQRSGRLSGDANQDVAVQVIKQLLEMSKWKKWFREACFEAVLAVLVEVNSKTFLSELVPEFTTYLSGEVGEYNAEQVLLAAGLHHYIHTTGIESKVPSTFPALKFLRRKAMHALAEPLKNSSSCYPRVHAAWYGIFGHLIHTGKDAAQFDVELFQETWNVLVENVLLNKESATHERRGLAFKLFELVIPSLPRSLLRAILTPHFVKCLYTNAVSKKNYLHEAARHTLKAFATLAPEEYFHFFQKQFVKPMASLVELDSEDTEDAEEAKKERSARLSSGGFDAIVAIEEEKERAELIKKKNDNVRLWALDALVTGVSDLLAKDDASEETEQLQNQVLRFLVFHTFFTSAGKSSTPSKKKKQQKQKAAGDLEAAGRGHGPRD</sequence>
<dbReference type="EMBL" id="GL376617">
    <property type="status" value="NOT_ANNOTATED_CDS"/>
    <property type="molecule type" value="Genomic_DNA"/>
</dbReference>
<evidence type="ECO:0000256" key="4">
    <source>
        <dbReference type="SAM" id="MobiDB-lite"/>
    </source>
</evidence>
<dbReference type="Proteomes" id="UP000019132">
    <property type="component" value="Unassembled WGS sequence"/>
</dbReference>
<dbReference type="InterPro" id="IPR016024">
    <property type="entry name" value="ARM-type_fold"/>
</dbReference>
<keyword evidence="3" id="KW-0539">Nucleus</keyword>
<feature type="region of interest" description="Disordered" evidence="4">
    <location>
        <begin position="1"/>
        <end position="77"/>
    </location>
</feature>
<evidence type="ECO:0000313" key="6">
    <source>
        <dbReference type="Proteomes" id="UP000019132"/>
    </source>
</evidence>
<protein>
    <submittedName>
        <fullName evidence="5">Uncharacterized protein</fullName>
    </submittedName>
</protein>
<dbReference type="Gene3D" id="1.25.10.10">
    <property type="entry name" value="Leucine-rich Repeat Variant"/>
    <property type="match status" value="1"/>
</dbReference>
<dbReference type="PANTHER" id="PTHR13213:SF2">
    <property type="entry name" value="MYB-BINDING PROTEIN 1A"/>
    <property type="match status" value="1"/>
</dbReference>
<dbReference type="Pfam" id="PF04931">
    <property type="entry name" value="DNA_pol_phi"/>
    <property type="match status" value="1"/>
</dbReference>
<evidence type="ECO:0000256" key="1">
    <source>
        <dbReference type="ARBA" id="ARBA00004123"/>
    </source>
</evidence>
<comment type="similarity">
    <text evidence="2">Belongs to the MYBBP1A family.</text>
</comment>
<dbReference type="EnsemblProtists" id="PYU1_T008050">
    <property type="protein sequence ID" value="PYU1_T008050"/>
    <property type="gene ID" value="PYU1_G008034"/>
</dbReference>
<evidence type="ECO:0000256" key="2">
    <source>
        <dbReference type="ARBA" id="ARBA00006809"/>
    </source>
</evidence>
<dbReference type="AlphaFoldDB" id="K3WSV6"/>
<dbReference type="InParanoid" id="K3WSV6"/>
<dbReference type="STRING" id="431595.K3WSV6"/>
<dbReference type="PROSITE" id="PS50096">
    <property type="entry name" value="IQ"/>
    <property type="match status" value="1"/>
</dbReference>
<dbReference type="GO" id="GO:0003677">
    <property type="term" value="F:DNA binding"/>
    <property type="evidence" value="ECO:0007669"/>
    <property type="project" value="InterPro"/>
</dbReference>
<organism evidence="5 6">
    <name type="scientific">Globisporangium ultimum (strain ATCC 200006 / CBS 805.95 / DAOM BR144)</name>
    <name type="common">Pythium ultimum</name>
    <dbReference type="NCBI Taxonomy" id="431595"/>
    <lineage>
        <taxon>Eukaryota</taxon>
        <taxon>Sar</taxon>
        <taxon>Stramenopiles</taxon>
        <taxon>Oomycota</taxon>
        <taxon>Peronosporomycetes</taxon>
        <taxon>Pythiales</taxon>
        <taxon>Pythiaceae</taxon>
        <taxon>Globisporangium</taxon>
    </lineage>
</organism>